<dbReference type="GO" id="GO:0052689">
    <property type="term" value="F:carboxylic ester hydrolase activity"/>
    <property type="evidence" value="ECO:0007669"/>
    <property type="project" value="UniProtKB-KW"/>
</dbReference>
<evidence type="ECO:0000313" key="6">
    <source>
        <dbReference type="EMBL" id="CAD5207766.1"/>
    </source>
</evidence>
<feature type="chain" id="PRO_5035483928" description="Carboxylic ester hydrolase" evidence="4">
    <location>
        <begin position="17"/>
        <end position="566"/>
    </location>
</feature>
<dbReference type="PROSITE" id="PS00122">
    <property type="entry name" value="CARBOXYLESTERASE_B_1"/>
    <property type="match status" value="1"/>
</dbReference>
<dbReference type="SUPFAM" id="SSF53474">
    <property type="entry name" value="alpha/beta-Hydrolases"/>
    <property type="match status" value="1"/>
</dbReference>
<dbReference type="Proteomes" id="UP000095284">
    <property type="component" value="Unplaced"/>
</dbReference>
<organism evidence="8 10">
    <name type="scientific">Bursaphelenchus xylophilus</name>
    <name type="common">Pinewood nematode worm</name>
    <name type="synonym">Aphelenchoides xylophilus</name>
    <dbReference type="NCBI Taxonomy" id="6326"/>
    <lineage>
        <taxon>Eukaryota</taxon>
        <taxon>Metazoa</taxon>
        <taxon>Ecdysozoa</taxon>
        <taxon>Nematoda</taxon>
        <taxon>Chromadorea</taxon>
        <taxon>Rhabditida</taxon>
        <taxon>Tylenchina</taxon>
        <taxon>Tylenchomorpha</taxon>
        <taxon>Aphelenchoidea</taxon>
        <taxon>Aphelenchoididae</taxon>
        <taxon>Bursaphelenchus</taxon>
    </lineage>
</organism>
<gene>
    <name evidence="6" type="ORF">BXYJ_LOCUS89</name>
</gene>
<evidence type="ECO:0000256" key="1">
    <source>
        <dbReference type="ARBA" id="ARBA00005964"/>
    </source>
</evidence>
<keyword evidence="4" id="KW-0732">Signal</keyword>
<dbReference type="WBParaSite" id="BXY_1006600.1">
    <property type="protein sequence ID" value="BXY_1006600.1"/>
    <property type="gene ID" value="BXY_1006600"/>
</dbReference>
<dbReference type="AlphaFoldDB" id="A0A1I7SAL9"/>
<evidence type="ECO:0000313" key="7">
    <source>
        <dbReference type="EMBL" id="CAG9079207.1"/>
    </source>
</evidence>
<reference evidence="10" key="1">
    <citation type="submission" date="2016-11" db="UniProtKB">
        <authorList>
            <consortium name="WormBaseParasite"/>
        </authorList>
    </citation>
    <scope>IDENTIFICATION</scope>
</reference>
<dbReference type="EMBL" id="CAJFDI010000001">
    <property type="protein sequence ID" value="CAD5207766.1"/>
    <property type="molecule type" value="Genomic_DNA"/>
</dbReference>
<evidence type="ECO:0000313" key="10">
    <source>
        <dbReference type="WBParaSite" id="BXY_1006600.1"/>
    </source>
</evidence>
<keyword evidence="9" id="KW-1185">Reference proteome</keyword>
<dbReference type="InterPro" id="IPR029058">
    <property type="entry name" value="AB_hydrolase_fold"/>
</dbReference>
<reference evidence="7" key="2">
    <citation type="submission" date="2020-08" db="EMBL/GenBank/DDBJ databases">
        <authorList>
            <person name="Kikuchi T."/>
        </authorList>
    </citation>
    <scope>NUCLEOTIDE SEQUENCE</scope>
    <source>
        <strain evidence="6">Ka4C1</strain>
    </source>
</reference>
<evidence type="ECO:0000313" key="9">
    <source>
        <dbReference type="Proteomes" id="UP000659654"/>
    </source>
</evidence>
<keyword evidence="2" id="KW-0719">Serine esterase</keyword>
<evidence type="ECO:0000313" key="8">
    <source>
        <dbReference type="Proteomes" id="UP000095284"/>
    </source>
</evidence>
<accession>A0A1I7SAL9</accession>
<sequence>MSAFLWLAIFLPAVCALRPSREVHTEQGTVQGFVETSNQKDVEIFLGIPYAEAPISKEDWFAPSKPALHWTGVRNTSEFAPSCWFPNARDLNNGQSLDCLYLNVFAPSWSSHSPPLPVLFYIHGGEYVSGTPEDFGDRAVAAILPARQDVIVVTMAYRFGILGFYTTGDDTAPGNQGLWDLAEALRWTYNNIEHFGGDPRRITVGGHSTGSMSAEILSLSPVSKDMVHQLILMSGTNDFQWEPMKSEETFENVKTFAHEYLNFTAKSNDTKTELSSFLQSQDPKDFEISYKYNGQERTLKMWASYDGKFIPDTIDKLRKQSLRPATLVGCTRFEAILLANVEGDNYYEEAKRTVIKQILRSQKYDDSKNQRDAEEILSQFLQYSAKDNDTQQYWRNYTELMSDVFFTTGIYKYVMEHVQVSERPIFVYRFDHYFSGHHNRRKIDGSTHADDIPFVLGDYVINGEKFSAQDNIVLQQFSSFVGNFVKFGNPNGSPQIYGGQEWTAVRRNTDKLDHFVYNYYENGMSDNWFDGRHKKWIQIREKYAKSAGVVKNSIFVLVLAWFVVHF</sequence>
<dbReference type="PANTHER" id="PTHR44590">
    <property type="entry name" value="CARBOXYLIC ESTER HYDROLASE-RELATED"/>
    <property type="match status" value="1"/>
</dbReference>
<feature type="domain" description="Carboxylesterase type B" evidence="5">
    <location>
        <begin position="20"/>
        <end position="511"/>
    </location>
</feature>
<keyword evidence="3 4" id="KW-0378">Hydrolase</keyword>
<evidence type="ECO:0000256" key="3">
    <source>
        <dbReference type="ARBA" id="ARBA00022801"/>
    </source>
</evidence>
<dbReference type="EC" id="3.1.1.-" evidence="4"/>
<dbReference type="eggNOG" id="KOG1516">
    <property type="taxonomic scope" value="Eukaryota"/>
</dbReference>
<evidence type="ECO:0000259" key="5">
    <source>
        <dbReference type="Pfam" id="PF00135"/>
    </source>
</evidence>
<dbReference type="Gene3D" id="3.40.50.1820">
    <property type="entry name" value="alpha/beta hydrolase"/>
    <property type="match status" value="1"/>
</dbReference>
<evidence type="ECO:0000256" key="4">
    <source>
        <dbReference type="RuleBase" id="RU361235"/>
    </source>
</evidence>
<dbReference type="EMBL" id="CAJFCV020000001">
    <property type="protein sequence ID" value="CAG9079207.1"/>
    <property type="molecule type" value="Genomic_DNA"/>
</dbReference>
<feature type="signal peptide" evidence="4">
    <location>
        <begin position="1"/>
        <end position="16"/>
    </location>
</feature>
<dbReference type="SMR" id="A0A1I7SAL9"/>
<dbReference type="InterPro" id="IPR019826">
    <property type="entry name" value="Carboxylesterase_B_AS"/>
</dbReference>
<evidence type="ECO:0000256" key="2">
    <source>
        <dbReference type="ARBA" id="ARBA00022487"/>
    </source>
</evidence>
<dbReference type="PANTHER" id="PTHR44590:SF3">
    <property type="entry name" value="CARBOXYLESTERASE TYPE B DOMAIN-CONTAINING PROTEIN"/>
    <property type="match status" value="1"/>
</dbReference>
<dbReference type="Pfam" id="PF00135">
    <property type="entry name" value="COesterase"/>
    <property type="match status" value="1"/>
</dbReference>
<dbReference type="InterPro" id="IPR002018">
    <property type="entry name" value="CarbesteraseB"/>
</dbReference>
<name>A0A1I7SAL9_BURXY</name>
<comment type="similarity">
    <text evidence="1 4">Belongs to the type-B carboxylesterase/lipase family.</text>
</comment>
<dbReference type="Proteomes" id="UP000659654">
    <property type="component" value="Unassembled WGS sequence"/>
</dbReference>
<proteinExistence type="inferred from homology"/>
<dbReference type="OrthoDB" id="19653at2759"/>
<dbReference type="Proteomes" id="UP000582659">
    <property type="component" value="Unassembled WGS sequence"/>
</dbReference>
<protein>
    <recommendedName>
        <fullName evidence="4">Carboxylic ester hydrolase</fullName>
        <ecNumber evidence="4">3.1.1.-</ecNumber>
    </recommendedName>
</protein>